<dbReference type="RefSeq" id="WP_166321750.1">
    <property type="nucleotide sequence ID" value="NZ_CP049916.1"/>
</dbReference>
<name>A0A6G8S0R6_9GAMM</name>
<keyword evidence="1" id="KW-0732">Signal</keyword>
<reference evidence="2 3" key="1">
    <citation type="submission" date="2020-03" db="EMBL/GenBank/DDBJ databases">
        <authorList>
            <person name="Zhu W."/>
        </authorList>
    </citation>
    <scope>NUCLEOTIDE SEQUENCE [LARGE SCALE GENOMIC DNA]</scope>
    <source>
        <strain evidence="2 3">185</strain>
    </source>
</reference>
<evidence type="ECO:0000313" key="2">
    <source>
        <dbReference type="EMBL" id="QIO07721.1"/>
    </source>
</evidence>
<evidence type="ECO:0000313" key="3">
    <source>
        <dbReference type="Proteomes" id="UP000501939"/>
    </source>
</evidence>
<organism evidence="2 3">
    <name type="scientific">Acinetobacter lanii</name>
    <dbReference type="NCBI Taxonomy" id="2715163"/>
    <lineage>
        <taxon>Bacteria</taxon>
        <taxon>Pseudomonadati</taxon>
        <taxon>Pseudomonadota</taxon>
        <taxon>Gammaproteobacteria</taxon>
        <taxon>Moraxellales</taxon>
        <taxon>Moraxellaceae</taxon>
        <taxon>Acinetobacter</taxon>
    </lineage>
</organism>
<keyword evidence="3" id="KW-1185">Reference proteome</keyword>
<dbReference type="Proteomes" id="UP000501939">
    <property type="component" value="Chromosome"/>
</dbReference>
<accession>A0A6G8S0R6</accession>
<dbReference type="AlphaFoldDB" id="A0A6G8S0R6"/>
<sequence>MNKFIIASALFSTLAMSSGTVFAHAYHAEVEASTGFDHSEHGHSGSELGVHGTYFFKRVDIHDVPLAETAYLDRASSISAHAHYADHGNTEDDTYGAELKVYTPNNFYFAVGANQSRETWREQGIKNDLNTTYYDAEVGVSPIQGLLVAAGVKGYENDHENGVSPTLRAKYVREIAGKYVNLEAETSFGDLQEFSVSSDFYINHTFSVGADFHRNDVEDLSEVGIKTRKFLNSQFSLEGRVGFGEEHDQNYTSFDLAARYHF</sequence>
<evidence type="ECO:0000256" key="1">
    <source>
        <dbReference type="SAM" id="SignalP"/>
    </source>
</evidence>
<dbReference type="KEGG" id="alj:G8D99_00855"/>
<gene>
    <name evidence="2" type="ORF">G8D99_00855</name>
</gene>
<feature type="signal peptide" evidence="1">
    <location>
        <begin position="1"/>
        <end position="23"/>
    </location>
</feature>
<proteinExistence type="predicted"/>
<feature type="chain" id="PRO_5026255115" evidence="1">
    <location>
        <begin position="24"/>
        <end position="262"/>
    </location>
</feature>
<dbReference type="EMBL" id="CP049916">
    <property type="protein sequence ID" value="QIO07721.1"/>
    <property type="molecule type" value="Genomic_DNA"/>
</dbReference>
<protein>
    <submittedName>
        <fullName evidence="2">Putative porin</fullName>
    </submittedName>
</protein>